<sequence length="270" mass="31771">MRAPLIFRQRIITLRSLGLSFKKISKRLESEGLMISCVSIYKICKKYDKTKFLPDFQRSGRKAIFKQIHYELLNELISNNRDITSQEIAIKFYTKFSIKVSQDTIVRAAKRIKWSRKSTRYCQIVSDKKAIKRYLYANICFFVCDNFFDCIFIDESLIELELHTVRNWVKEGSRYYKAPVAKHPLKLLLWAGISCRGATPVCIFQGKMNSAGFIKILDRNLVPFIHNVFPDGHRLIMDNDRKHVSKETQKWLGENRINHWPTPAQRLKPY</sequence>
<accession>A0A813UC45</accession>
<organism evidence="2 3">
    <name type="scientific">Brachionus calyciflorus</name>
    <dbReference type="NCBI Taxonomy" id="104777"/>
    <lineage>
        <taxon>Eukaryota</taxon>
        <taxon>Metazoa</taxon>
        <taxon>Spiralia</taxon>
        <taxon>Gnathifera</taxon>
        <taxon>Rotifera</taxon>
        <taxon>Eurotatoria</taxon>
        <taxon>Monogononta</taxon>
        <taxon>Pseudotrocha</taxon>
        <taxon>Ploima</taxon>
        <taxon>Brachionidae</taxon>
        <taxon>Brachionus</taxon>
    </lineage>
</organism>
<dbReference type="PANTHER" id="PTHR46564:SF1">
    <property type="entry name" value="TRANSPOSASE"/>
    <property type="match status" value="1"/>
</dbReference>
<protein>
    <recommendedName>
        <fullName evidence="1">Tc1-like transposase DDE domain-containing protein</fullName>
    </recommendedName>
</protein>
<dbReference type="PANTHER" id="PTHR46564">
    <property type="entry name" value="TRANSPOSASE"/>
    <property type="match status" value="1"/>
</dbReference>
<keyword evidence="3" id="KW-1185">Reference proteome</keyword>
<dbReference type="SUPFAM" id="SSF46689">
    <property type="entry name" value="Homeodomain-like"/>
    <property type="match status" value="1"/>
</dbReference>
<dbReference type="Pfam" id="PF13358">
    <property type="entry name" value="DDE_3"/>
    <property type="match status" value="1"/>
</dbReference>
<evidence type="ECO:0000313" key="3">
    <source>
        <dbReference type="Proteomes" id="UP000663879"/>
    </source>
</evidence>
<dbReference type="OrthoDB" id="8895781at2759"/>
<reference evidence="2" key="1">
    <citation type="submission" date="2021-02" db="EMBL/GenBank/DDBJ databases">
        <authorList>
            <person name="Nowell W R."/>
        </authorList>
    </citation>
    <scope>NUCLEOTIDE SEQUENCE</scope>
    <source>
        <strain evidence="2">Ploen Becks lab</strain>
    </source>
</reference>
<comment type="caution">
    <text evidence="2">The sequence shown here is derived from an EMBL/GenBank/DDBJ whole genome shotgun (WGS) entry which is preliminary data.</text>
</comment>
<feature type="domain" description="Tc1-like transposase DDE" evidence="1">
    <location>
        <begin position="150"/>
        <end position="263"/>
    </location>
</feature>
<dbReference type="Gene3D" id="3.30.420.10">
    <property type="entry name" value="Ribonuclease H-like superfamily/Ribonuclease H"/>
    <property type="match status" value="1"/>
</dbReference>
<evidence type="ECO:0000259" key="1">
    <source>
        <dbReference type="Pfam" id="PF13358"/>
    </source>
</evidence>
<dbReference type="GO" id="GO:0003676">
    <property type="term" value="F:nucleic acid binding"/>
    <property type="evidence" value="ECO:0007669"/>
    <property type="project" value="InterPro"/>
</dbReference>
<gene>
    <name evidence="2" type="ORF">OXX778_LOCUS7450</name>
</gene>
<dbReference type="Proteomes" id="UP000663879">
    <property type="component" value="Unassembled WGS sequence"/>
</dbReference>
<proteinExistence type="predicted"/>
<dbReference type="InterPro" id="IPR036397">
    <property type="entry name" value="RNaseH_sf"/>
</dbReference>
<evidence type="ECO:0000313" key="2">
    <source>
        <dbReference type="EMBL" id="CAF0820676.1"/>
    </source>
</evidence>
<dbReference type="InterPro" id="IPR038717">
    <property type="entry name" value="Tc1-like_DDE_dom"/>
</dbReference>
<dbReference type="InterPro" id="IPR009057">
    <property type="entry name" value="Homeodomain-like_sf"/>
</dbReference>
<name>A0A813UC45_9BILA</name>
<dbReference type="EMBL" id="CAJNOC010000952">
    <property type="protein sequence ID" value="CAF0820676.1"/>
    <property type="molecule type" value="Genomic_DNA"/>
</dbReference>
<dbReference type="AlphaFoldDB" id="A0A813UC45"/>